<dbReference type="RefSeq" id="WP_139043121.1">
    <property type="nucleotide sequence ID" value="NZ_CABLRR010000002.1"/>
</dbReference>
<organism evidence="1 2">
    <name type="scientific">Haloferax massiliensis</name>
    <dbReference type="NCBI Taxonomy" id="1476858"/>
    <lineage>
        <taxon>Archaea</taxon>
        <taxon>Methanobacteriati</taxon>
        <taxon>Methanobacteriota</taxon>
        <taxon>Stenosarchaea group</taxon>
        <taxon>Halobacteria</taxon>
        <taxon>Halobacteriales</taxon>
        <taxon>Haloferacaceae</taxon>
        <taxon>Haloferax</taxon>
    </lineage>
</organism>
<keyword evidence="2" id="KW-1185">Reference proteome</keyword>
<gene>
    <name evidence="1" type="ORF">BN996_02494</name>
</gene>
<dbReference type="Proteomes" id="UP000198902">
    <property type="component" value="Unassembled WGS sequence"/>
</dbReference>
<evidence type="ECO:0000313" key="1">
    <source>
        <dbReference type="EMBL" id="CQR51008.1"/>
    </source>
</evidence>
<reference evidence="2" key="1">
    <citation type="submission" date="2015-03" db="EMBL/GenBank/DDBJ databases">
        <authorList>
            <person name="Urmite Genomes"/>
        </authorList>
    </citation>
    <scope>NUCLEOTIDE SEQUENCE [LARGE SCALE GENOMIC DNA]</scope>
    <source>
        <strain evidence="2">Arc-Hr</strain>
    </source>
</reference>
<dbReference type="AlphaFoldDB" id="A0A0D6JTR0"/>
<protein>
    <submittedName>
        <fullName evidence="1">Uncharacterized protein</fullName>
    </submittedName>
</protein>
<accession>A0A0D6JTR0</accession>
<sequence>MAIVAEILLRSELLPLVGLARSLPNREVSLSQLIRLDDARHLLMVSVEPEAKAAFEAEVDAQPEVADVGSSRIFAARSARSTRHHALQLPQWYRTYRHRCVARRACDIYRTPPAKVIARR</sequence>
<name>A0A0D6JTR0_9EURY</name>
<proteinExistence type="predicted"/>
<dbReference type="EMBL" id="CSTE01000002">
    <property type="protein sequence ID" value="CQR51008.1"/>
    <property type="molecule type" value="Genomic_DNA"/>
</dbReference>
<evidence type="ECO:0000313" key="2">
    <source>
        <dbReference type="Proteomes" id="UP000198902"/>
    </source>
</evidence>